<sequence length="300" mass="32181">MIPIAPHGANYIMSNDDGWAEINIRTLYQQLRSYNERMSLMSQGSDNSMVVLSAPALNRSGTGSLNGTAKPVEHGCEFKSCSPGSPAIGFNSSDPHLNYVNSFPVTAVSYGILTLAPKFFGGPPDLAILGPNVGSNLDVQIPFSGTVGSAVAATNLGVPAIAFHGRTGSHTAWNFRPVPRYPRLYAKYAVNIIATLTQSKKPYLPTGVWLNVNFPSVEPGKCNENNAKYVLSRIYPAIPVLDPPDVTTCGSNRLPLERTVVDTDGCYVSISVGNKNKLDANRDAQEAVLNRLSKILSCLP</sequence>
<dbReference type="Proteomes" id="UP000006753">
    <property type="component" value="Unassembled WGS sequence"/>
</dbReference>
<evidence type="ECO:0000256" key="3">
    <source>
        <dbReference type="ARBA" id="ARBA00022801"/>
    </source>
</evidence>
<dbReference type="InterPro" id="IPR036523">
    <property type="entry name" value="SurE-like_sf"/>
</dbReference>
<dbReference type="KEGG" id="mbe:MBM_03278"/>
<dbReference type="HOGENOM" id="CLU_045192_0_1_1"/>
<evidence type="ECO:0000256" key="1">
    <source>
        <dbReference type="ARBA" id="ARBA00011062"/>
    </source>
</evidence>
<name>K1WKS2_MARBU</name>
<feature type="domain" description="Survival protein SurE-like phosphatase/nucleotidase" evidence="4">
    <location>
        <begin position="12"/>
        <end position="223"/>
    </location>
</feature>
<dbReference type="InParanoid" id="K1WKS2"/>
<dbReference type="InterPro" id="IPR002828">
    <property type="entry name" value="SurE-like_Pase/nucleotidase"/>
</dbReference>
<dbReference type="SUPFAM" id="SSF64167">
    <property type="entry name" value="SurE-like"/>
    <property type="match status" value="1"/>
</dbReference>
<protein>
    <submittedName>
        <fullName evidence="5">5'/3'-nucleotidase SurE family protein</fullName>
    </submittedName>
</protein>
<dbReference type="OMA" id="ACEFNSC"/>
<dbReference type="PANTHER" id="PTHR30457">
    <property type="entry name" value="5'-NUCLEOTIDASE SURE"/>
    <property type="match status" value="1"/>
</dbReference>
<evidence type="ECO:0000256" key="2">
    <source>
        <dbReference type="ARBA" id="ARBA00022723"/>
    </source>
</evidence>
<dbReference type="AlphaFoldDB" id="K1WKS2"/>
<evidence type="ECO:0000313" key="6">
    <source>
        <dbReference type="Proteomes" id="UP000006753"/>
    </source>
</evidence>
<dbReference type="OrthoDB" id="4018688at2759"/>
<reference evidence="5 6" key="1">
    <citation type="journal article" date="2012" name="BMC Genomics">
        <title>Sequencing the genome of Marssonina brunnea reveals fungus-poplar co-evolution.</title>
        <authorList>
            <person name="Zhu S."/>
            <person name="Cao Y.-Z."/>
            <person name="Jiang C."/>
            <person name="Tan B.-Y."/>
            <person name="Wang Z."/>
            <person name="Feng S."/>
            <person name="Zhang L."/>
            <person name="Su X.-H."/>
            <person name="Brejova B."/>
            <person name="Vinar T."/>
            <person name="Xu M."/>
            <person name="Wang M.-X."/>
            <person name="Zhang S.-G."/>
            <person name="Huang M.-R."/>
            <person name="Wu R."/>
            <person name="Zhou Y."/>
        </authorList>
    </citation>
    <scope>NUCLEOTIDE SEQUENCE [LARGE SCALE GENOMIC DNA]</scope>
    <source>
        <strain evidence="5 6">MB_m1</strain>
    </source>
</reference>
<evidence type="ECO:0000259" key="4">
    <source>
        <dbReference type="Pfam" id="PF01975"/>
    </source>
</evidence>
<dbReference type="PANTHER" id="PTHR30457:SF0">
    <property type="entry name" value="PHOSPHATASE, PUTATIVE (AFU_ORTHOLOGUE AFUA_4G01070)-RELATED"/>
    <property type="match status" value="1"/>
</dbReference>
<keyword evidence="3" id="KW-0378">Hydrolase</keyword>
<dbReference type="EMBL" id="JH921433">
    <property type="protein sequence ID" value="EKD18285.1"/>
    <property type="molecule type" value="Genomic_DNA"/>
</dbReference>
<comment type="similarity">
    <text evidence="1">Belongs to the SurE nucleotidase family.</text>
</comment>
<dbReference type="GO" id="GO:0008252">
    <property type="term" value="F:nucleotidase activity"/>
    <property type="evidence" value="ECO:0007669"/>
    <property type="project" value="InterPro"/>
</dbReference>
<accession>K1WKS2</accession>
<dbReference type="GO" id="GO:0046872">
    <property type="term" value="F:metal ion binding"/>
    <property type="evidence" value="ECO:0007669"/>
    <property type="project" value="UniProtKB-KW"/>
</dbReference>
<evidence type="ECO:0000313" key="5">
    <source>
        <dbReference type="EMBL" id="EKD18285.1"/>
    </source>
</evidence>
<dbReference type="InterPro" id="IPR030048">
    <property type="entry name" value="SurE"/>
</dbReference>
<dbReference type="Pfam" id="PF01975">
    <property type="entry name" value="SurE"/>
    <property type="match status" value="1"/>
</dbReference>
<dbReference type="eggNOG" id="ENOG502RXS5">
    <property type="taxonomic scope" value="Eukaryota"/>
</dbReference>
<keyword evidence="2" id="KW-0479">Metal-binding</keyword>
<dbReference type="Gene3D" id="3.40.1210.10">
    <property type="entry name" value="Survival protein SurE-like phosphatase/nucleotidase"/>
    <property type="match status" value="1"/>
</dbReference>
<keyword evidence="6" id="KW-1185">Reference proteome</keyword>
<dbReference type="GeneID" id="18759213"/>
<proteinExistence type="inferred from homology"/>
<organism evidence="5 6">
    <name type="scientific">Marssonina brunnea f. sp. multigermtubi (strain MB_m1)</name>
    <name type="common">Marssonina leaf spot fungus</name>
    <dbReference type="NCBI Taxonomy" id="1072389"/>
    <lineage>
        <taxon>Eukaryota</taxon>
        <taxon>Fungi</taxon>
        <taxon>Dikarya</taxon>
        <taxon>Ascomycota</taxon>
        <taxon>Pezizomycotina</taxon>
        <taxon>Leotiomycetes</taxon>
        <taxon>Helotiales</taxon>
        <taxon>Drepanopezizaceae</taxon>
        <taxon>Drepanopeziza</taxon>
    </lineage>
</organism>
<gene>
    <name evidence="5" type="ORF">MBM_03278</name>
</gene>